<evidence type="ECO:0000313" key="2">
    <source>
        <dbReference type="EMBL" id="KAK7687414.1"/>
    </source>
</evidence>
<evidence type="ECO:0000313" key="3">
    <source>
        <dbReference type="Proteomes" id="UP001385951"/>
    </source>
</evidence>
<keyword evidence="3" id="KW-1185">Reference proteome</keyword>
<proteinExistence type="predicted"/>
<feature type="compositionally biased region" description="Basic and acidic residues" evidence="1">
    <location>
        <begin position="173"/>
        <end position="213"/>
    </location>
</feature>
<feature type="compositionally biased region" description="Basic and acidic residues" evidence="1">
    <location>
        <begin position="85"/>
        <end position="109"/>
    </location>
</feature>
<feature type="compositionally biased region" description="Pro residues" evidence="1">
    <location>
        <begin position="738"/>
        <end position="783"/>
    </location>
</feature>
<feature type="compositionally biased region" description="Basic and acidic residues" evidence="1">
    <location>
        <begin position="461"/>
        <end position="480"/>
    </location>
</feature>
<dbReference type="AlphaFoldDB" id="A0AAW0GB83"/>
<organism evidence="2 3">
    <name type="scientific">Cerrena zonata</name>
    <dbReference type="NCBI Taxonomy" id="2478898"/>
    <lineage>
        <taxon>Eukaryota</taxon>
        <taxon>Fungi</taxon>
        <taxon>Dikarya</taxon>
        <taxon>Basidiomycota</taxon>
        <taxon>Agaricomycotina</taxon>
        <taxon>Agaricomycetes</taxon>
        <taxon>Polyporales</taxon>
        <taxon>Cerrenaceae</taxon>
        <taxon>Cerrena</taxon>
    </lineage>
</organism>
<feature type="compositionally biased region" description="Basic and acidic residues" evidence="1">
    <location>
        <begin position="408"/>
        <end position="429"/>
    </location>
</feature>
<feature type="compositionally biased region" description="Polar residues" evidence="1">
    <location>
        <begin position="256"/>
        <end position="281"/>
    </location>
</feature>
<feature type="compositionally biased region" description="Basic and acidic residues" evidence="1">
    <location>
        <begin position="310"/>
        <end position="319"/>
    </location>
</feature>
<feature type="compositionally biased region" description="Low complexity" evidence="1">
    <location>
        <begin position="649"/>
        <end position="668"/>
    </location>
</feature>
<feature type="compositionally biased region" description="Basic and acidic residues" evidence="1">
    <location>
        <begin position="444"/>
        <end position="454"/>
    </location>
</feature>
<feature type="region of interest" description="Disordered" evidence="1">
    <location>
        <begin position="1"/>
        <end position="481"/>
    </location>
</feature>
<feature type="compositionally biased region" description="Basic and acidic residues" evidence="1">
    <location>
        <begin position="371"/>
        <end position="391"/>
    </location>
</feature>
<feature type="compositionally biased region" description="Low complexity" evidence="1">
    <location>
        <begin position="623"/>
        <end position="634"/>
    </location>
</feature>
<protein>
    <submittedName>
        <fullName evidence="2">Uncharacterized protein</fullName>
    </submittedName>
</protein>
<feature type="compositionally biased region" description="Polar residues" evidence="1">
    <location>
        <begin position="42"/>
        <end position="61"/>
    </location>
</feature>
<feature type="compositionally biased region" description="Polar residues" evidence="1">
    <location>
        <begin position="500"/>
        <end position="520"/>
    </location>
</feature>
<comment type="caution">
    <text evidence="2">The sequence shown here is derived from an EMBL/GenBank/DDBJ whole genome shotgun (WGS) entry which is preliminary data.</text>
</comment>
<feature type="compositionally biased region" description="Basic and acidic residues" evidence="1">
    <location>
        <begin position="326"/>
        <end position="362"/>
    </location>
</feature>
<name>A0AAW0GB83_9APHY</name>
<feature type="compositionally biased region" description="Acidic residues" evidence="1">
    <location>
        <begin position="18"/>
        <end position="27"/>
    </location>
</feature>
<feature type="region of interest" description="Disordered" evidence="1">
    <location>
        <begin position="500"/>
        <end position="901"/>
    </location>
</feature>
<accession>A0AAW0GB83</accession>
<feature type="compositionally biased region" description="Polar residues" evidence="1">
    <location>
        <begin position="129"/>
        <end position="140"/>
    </location>
</feature>
<evidence type="ECO:0000256" key="1">
    <source>
        <dbReference type="SAM" id="MobiDB-lite"/>
    </source>
</evidence>
<feature type="compositionally biased region" description="Polar residues" evidence="1">
    <location>
        <begin position="786"/>
        <end position="796"/>
    </location>
</feature>
<dbReference type="Proteomes" id="UP001385951">
    <property type="component" value="Unassembled WGS sequence"/>
</dbReference>
<sequence>MIEQNTFENSIKDHKLEFEDEGESNLTEEEKTIPELSPTAVEDTQPSIHSVLNISDSNQLNAVLETPPQLNEHHNQQEEAQSNKALDEERKPEHESNEVHESNKIHESNELNEGNESNEVNQSKDDPSKSQQLAWDSENQQPHEAESQFPWNQPLISQEERFPFEKNQVPSLPDEHLINDDSKTSLEEFKKDDLPWYNDDLKHQPWDTGDLKFKKSQQLSEKDLPQQNSSENRLPWDDDHPSQNESVPWENEHSQQNENLPWEENQQNENLPWEENQQNENLPWEEDQQNENLPWDVNQNNSNQLGTKLPWEDQQKDTHFSPLQENKQELGFEQSEDVKLPWDEGEDNQQKPKSAQESENKLPWEQGQSHEAIDESQSHERKGDLTEEKLDALFADDNDDVFFSKGASKSDNEHFDTDNKDLEQKESLTNDKSINDLFDSNDEFTIKSSKDISRTDSNGLIKDETRKFDKTLSGSKDKPSLDFLLDDDLLLDEDQLALTAASSKSSVSQKEQLPKHTSYQPKKGPHHSYVPHKPSVPSGQKLPPKASDSQQFVRNLEASKKKNDAYDFPDSLITQKIKPAPRHENKYAPSASSSSHSLPPPKQGISSNHSSPVMPPPARPGNSLRSSSTSSHPSSKPKAFFEELPVQLPKAGARPARAAAPVKTATPVSNASPGLVKPQLSAKVKSPVNPYAKLGPPPQAPNQVHGSVLPPNQPIGSVPPAGGLPPPPMGQPMGQPGTIPPPMGQPGTIPPPMGQPGTIPPPMGQPSTIPPPMGQPGMAPPPAGQTQFGSPSMGQTSMVPPSANPPAVVPSAAGQAHSRNNFGFPNVQNQSQSQTFPSVQPNKPTLNTNVPRSQNKGSATSPYVPNVGPYAPNSHRRGHSRASSLGGWKRKRNQSVCSAHS</sequence>
<feature type="compositionally biased region" description="Low complexity" evidence="1">
    <location>
        <begin position="111"/>
        <end position="121"/>
    </location>
</feature>
<feature type="compositionally biased region" description="Polar residues" evidence="1">
    <location>
        <begin position="817"/>
        <end position="863"/>
    </location>
</feature>
<dbReference type="EMBL" id="JASBNA010000013">
    <property type="protein sequence ID" value="KAK7687414.1"/>
    <property type="molecule type" value="Genomic_DNA"/>
</dbReference>
<gene>
    <name evidence="2" type="ORF">QCA50_009279</name>
</gene>
<reference evidence="2 3" key="1">
    <citation type="submission" date="2022-09" db="EMBL/GenBank/DDBJ databases">
        <authorList>
            <person name="Palmer J.M."/>
        </authorList>
    </citation>
    <scope>NUCLEOTIDE SEQUENCE [LARGE SCALE GENOMIC DNA]</scope>
    <source>
        <strain evidence="2 3">DSM 7382</strain>
    </source>
</reference>
<feature type="compositionally biased region" description="Polar residues" evidence="1">
    <location>
        <begin position="297"/>
        <end position="306"/>
    </location>
</feature>